<sequence>MSSCGYIPSCPAPSCVVPCGPRPLNNLAPLCGDLSGCGSICGPVNTSCVSQIPATQMTVQPPCFCITIPGPILSASCDPVAVGGNTPCARGSYGGLKGGVLCGWGPTRGSRDVWLTPD</sequence>
<dbReference type="Ensembl" id="ENSSPUT00000022312.1">
    <property type="protein sequence ID" value="ENSSPUP00000020939.1"/>
    <property type="gene ID" value="ENSSPUG00000016090.1"/>
</dbReference>
<organism evidence="1 2">
    <name type="scientific">Sphenodon punctatus</name>
    <name type="common">Tuatara</name>
    <name type="synonym">Hatteria punctata</name>
    <dbReference type="NCBI Taxonomy" id="8508"/>
    <lineage>
        <taxon>Eukaryota</taxon>
        <taxon>Metazoa</taxon>
        <taxon>Chordata</taxon>
        <taxon>Craniata</taxon>
        <taxon>Vertebrata</taxon>
        <taxon>Euteleostomi</taxon>
        <taxon>Lepidosauria</taxon>
        <taxon>Sphenodontia</taxon>
        <taxon>Sphenodontidae</taxon>
        <taxon>Sphenodon</taxon>
    </lineage>
</organism>
<dbReference type="GO" id="GO:0005882">
    <property type="term" value="C:intermediate filament"/>
    <property type="evidence" value="ECO:0007669"/>
    <property type="project" value="InterPro"/>
</dbReference>
<dbReference type="GeneTree" id="ENSGT00960000186896"/>
<name>A0A8D0HHE0_SPHPU</name>
<accession>A0A8D0HHE0</accession>
<dbReference type="AlphaFoldDB" id="A0A8D0HHE0"/>
<proteinExistence type="predicted"/>
<protein>
    <submittedName>
        <fullName evidence="1">Uncharacterized protein</fullName>
    </submittedName>
</protein>
<evidence type="ECO:0000313" key="1">
    <source>
        <dbReference type="Ensembl" id="ENSSPUP00000020939.1"/>
    </source>
</evidence>
<reference evidence="1" key="1">
    <citation type="submission" date="2025-08" db="UniProtKB">
        <authorList>
            <consortium name="Ensembl"/>
        </authorList>
    </citation>
    <scope>IDENTIFICATION</scope>
</reference>
<dbReference type="OMA" id="GSICYIP"/>
<dbReference type="Proteomes" id="UP000694392">
    <property type="component" value="Unplaced"/>
</dbReference>
<dbReference type="Pfam" id="PF02422">
    <property type="entry name" value="Keratin"/>
    <property type="match status" value="1"/>
</dbReference>
<keyword evidence="2" id="KW-1185">Reference proteome</keyword>
<dbReference type="InterPro" id="IPR003461">
    <property type="entry name" value="Keratin"/>
</dbReference>
<dbReference type="GO" id="GO:0005200">
    <property type="term" value="F:structural constituent of cytoskeleton"/>
    <property type="evidence" value="ECO:0007669"/>
    <property type="project" value="InterPro"/>
</dbReference>
<evidence type="ECO:0000313" key="2">
    <source>
        <dbReference type="Proteomes" id="UP000694392"/>
    </source>
</evidence>
<reference evidence="1" key="2">
    <citation type="submission" date="2025-09" db="UniProtKB">
        <authorList>
            <consortium name="Ensembl"/>
        </authorList>
    </citation>
    <scope>IDENTIFICATION</scope>
</reference>